<evidence type="ECO:0000256" key="5">
    <source>
        <dbReference type="ARBA" id="ARBA00022777"/>
    </source>
</evidence>
<evidence type="ECO:0000256" key="1">
    <source>
        <dbReference type="ARBA" id="ARBA00000085"/>
    </source>
</evidence>
<dbReference type="OrthoDB" id="417111at2"/>
<dbReference type="EMBL" id="MRCA01000002">
    <property type="protein sequence ID" value="OKH15494.1"/>
    <property type="molecule type" value="Genomic_DNA"/>
</dbReference>
<dbReference type="SMART" id="SM00387">
    <property type="entry name" value="HATPase_c"/>
    <property type="match status" value="1"/>
</dbReference>
<evidence type="ECO:0000313" key="10">
    <source>
        <dbReference type="Proteomes" id="UP000186391"/>
    </source>
</evidence>
<feature type="domain" description="Histidine kinase" evidence="8">
    <location>
        <begin position="196"/>
        <end position="412"/>
    </location>
</feature>
<name>A0A1U7H2Z2_9CYAN</name>
<dbReference type="PROSITE" id="PS50109">
    <property type="entry name" value="HIS_KIN"/>
    <property type="match status" value="1"/>
</dbReference>
<keyword evidence="10" id="KW-1185">Reference proteome</keyword>
<evidence type="ECO:0000256" key="4">
    <source>
        <dbReference type="ARBA" id="ARBA00022679"/>
    </source>
</evidence>
<dbReference type="CDD" id="cd00075">
    <property type="entry name" value="HATPase"/>
    <property type="match status" value="1"/>
</dbReference>
<dbReference type="InterPro" id="IPR050351">
    <property type="entry name" value="BphY/WalK/GraS-like"/>
</dbReference>
<dbReference type="Pfam" id="PF00512">
    <property type="entry name" value="HisKA"/>
    <property type="match status" value="1"/>
</dbReference>
<dbReference type="SUPFAM" id="SSF47384">
    <property type="entry name" value="Homodimeric domain of signal transducing histidine kinase"/>
    <property type="match status" value="1"/>
</dbReference>
<dbReference type="InterPro" id="IPR036890">
    <property type="entry name" value="HATPase_C_sf"/>
</dbReference>
<keyword evidence="4" id="KW-0808">Transferase</keyword>
<keyword evidence="5 9" id="KW-0418">Kinase</keyword>
<dbReference type="InterPro" id="IPR041610">
    <property type="entry name" value="ArlS_N"/>
</dbReference>
<dbReference type="GO" id="GO:0004721">
    <property type="term" value="F:phosphoprotein phosphatase activity"/>
    <property type="evidence" value="ECO:0007669"/>
    <property type="project" value="TreeGrafter"/>
</dbReference>
<dbReference type="PRINTS" id="PR00344">
    <property type="entry name" value="BCTRLSENSOR"/>
</dbReference>
<dbReference type="GO" id="GO:0016036">
    <property type="term" value="P:cellular response to phosphate starvation"/>
    <property type="evidence" value="ECO:0007669"/>
    <property type="project" value="TreeGrafter"/>
</dbReference>
<dbReference type="InterPro" id="IPR003594">
    <property type="entry name" value="HATPase_dom"/>
</dbReference>
<dbReference type="PANTHER" id="PTHR45453">
    <property type="entry name" value="PHOSPHATE REGULON SENSOR PROTEIN PHOR"/>
    <property type="match status" value="1"/>
</dbReference>
<keyword evidence="6" id="KW-0902">Two-component regulatory system</keyword>
<dbReference type="InterPro" id="IPR004358">
    <property type="entry name" value="Sig_transdc_His_kin-like_C"/>
</dbReference>
<reference evidence="9 10" key="1">
    <citation type="submission" date="2016-11" db="EMBL/GenBank/DDBJ databases">
        <title>Draft Genome Sequences of Nine Cyanobacterial Strains from Diverse Habitats.</title>
        <authorList>
            <person name="Zhu T."/>
            <person name="Hou S."/>
            <person name="Lu X."/>
            <person name="Hess W.R."/>
        </authorList>
    </citation>
    <scope>NUCLEOTIDE SEQUENCE [LARGE SCALE GENOMIC DNA]</scope>
    <source>
        <strain evidence="9 10">NIES-592</strain>
    </source>
</reference>
<dbReference type="GO" id="GO:0000155">
    <property type="term" value="F:phosphorelay sensor kinase activity"/>
    <property type="evidence" value="ECO:0007669"/>
    <property type="project" value="InterPro"/>
</dbReference>
<evidence type="ECO:0000259" key="8">
    <source>
        <dbReference type="PROSITE" id="PS50109"/>
    </source>
</evidence>
<dbReference type="Gene3D" id="1.10.287.130">
    <property type="match status" value="1"/>
</dbReference>
<dbReference type="InterPro" id="IPR003661">
    <property type="entry name" value="HisK_dim/P_dom"/>
</dbReference>
<dbReference type="CDD" id="cd00082">
    <property type="entry name" value="HisKA"/>
    <property type="match status" value="1"/>
</dbReference>
<dbReference type="RefSeq" id="WP_073555120.1">
    <property type="nucleotide sequence ID" value="NZ_MRCA01000002.1"/>
</dbReference>
<organism evidence="9 10">
    <name type="scientific">Fischerella major NIES-592</name>
    <dbReference type="NCBI Taxonomy" id="210994"/>
    <lineage>
        <taxon>Bacteria</taxon>
        <taxon>Bacillati</taxon>
        <taxon>Cyanobacteriota</taxon>
        <taxon>Cyanophyceae</taxon>
        <taxon>Nostocales</taxon>
        <taxon>Hapalosiphonaceae</taxon>
        <taxon>Fischerella</taxon>
    </lineage>
</organism>
<dbReference type="InterPro" id="IPR005467">
    <property type="entry name" value="His_kinase_dom"/>
</dbReference>
<evidence type="ECO:0000256" key="7">
    <source>
        <dbReference type="ARBA" id="ARBA00055745"/>
    </source>
</evidence>
<evidence type="ECO:0000256" key="2">
    <source>
        <dbReference type="ARBA" id="ARBA00012438"/>
    </source>
</evidence>
<dbReference type="EC" id="2.7.13.3" evidence="2"/>
<dbReference type="GO" id="GO:0005886">
    <property type="term" value="C:plasma membrane"/>
    <property type="evidence" value="ECO:0007669"/>
    <property type="project" value="TreeGrafter"/>
</dbReference>
<proteinExistence type="predicted"/>
<protein>
    <recommendedName>
        <fullName evidence="2">histidine kinase</fullName>
        <ecNumber evidence="2">2.7.13.3</ecNumber>
    </recommendedName>
</protein>
<dbReference type="FunFam" id="3.30.565.10:FF:000006">
    <property type="entry name" value="Sensor histidine kinase WalK"/>
    <property type="match status" value="1"/>
</dbReference>
<accession>A0A1U7H2Z2</accession>
<dbReference type="Proteomes" id="UP000186391">
    <property type="component" value="Unassembled WGS sequence"/>
</dbReference>
<dbReference type="Pfam" id="PF02518">
    <property type="entry name" value="HATPase_c"/>
    <property type="match status" value="1"/>
</dbReference>
<evidence type="ECO:0000313" key="9">
    <source>
        <dbReference type="EMBL" id="OKH15494.1"/>
    </source>
</evidence>
<dbReference type="InterPro" id="IPR036097">
    <property type="entry name" value="HisK_dim/P_sf"/>
</dbReference>
<dbReference type="SMART" id="SM00388">
    <property type="entry name" value="HisKA"/>
    <property type="match status" value="1"/>
</dbReference>
<comment type="caution">
    <text evidence="9">The sequence shown here is derived from an EMBL/GenBank/DDBJ whole genome shotgun (WGS) entry which is preliminary data.</text>
</comment>
<dbReference type="Pfam" id="PF18719">
    <property type="entry name" value="ArlS_N"/>
    <property type="match status" value="1"/>
</dbReference>
<evidence type="ECO:0000256" key="3">
    <source>
        <dbReference type="ARBA" id="ARBA00022553"/>
    </source>
</evidence>
<dbReference type="SUPFAM" id="SSF55874">
    <property type="entry name" value="ATPase domain of HSP90 chaperone/DNA topoisomerase II/histidine kinase"/>
    <property type="match status" value="1"/>
</dbReference>
<keyword evidence="3" id="KW-0597">Phosphoprotein</keyword>
<sequence>MFEKIRRRLLLSYLIVLSLILGGFAIAVRIVFTHSLHKQQTEKLAALAQVAAANAEFDNGRIKIENDLPQDKLFENHQALNWFDTKGNLIEKQGQDILSLPVHVTEGEQINTVGKNRVQSVTLPIISSDDKQFIGYVRASQSLEEFDETLNKLDLGLGGGIVVALIISSVGGVWLTSQAMQPIEESFERLKQFTADASHELRSPLMAIKSNAGVALKYPEGMRETDAEKFQAISSATNQMTRLTEDLLFLARHDNIPNRSKETVELSSILNNLVQLYQPQAIAKQINLKSQLTEKLYLLGDTNQITRLFTNLIQNAIHYTPSEGIVEITANRSASDIVVNVQDTGVGIAPKDLGNIFERFWRADKSRSYNSGGSGLGLAIAQAIAQNHGGLITVTSQLGIGSCFTVRLPASSLN</sequence>
<gene>
    <name evidence="9" type="ORF">NIES592_05210</name>
</gene>
<dbReference type="Gene3D" id="3.30.565.10">
    <property type="entry name" value="Histidine kinase-like ATPase, C-terminal domain"/>
    <property type="match status" value="1"/>
</dbReference>
<dbReference type="PANTHER" id="PTHR45453:SF1">
    <property type="entry name" value="PHOSPHATE REGULON SENSOR PROTEIN PHOR"/>
    <property type="match status" value="1"/>
</dbReference>
<comment type="catalytic activity">
    <reaction evidence="1">
        <text>ATP + protein L-histidine = ADP + protein N-phospho-L-histidine.</text>
        <dbReference type="EC" id="2.7.13.3"/>
    </reaction>
</comment>
<comment type="function">
    <text evidence="7">Photoreceptor which exists in two forms that are reversibly interconvertible by light: the R form that absorbs maximally in the red region of the spectrum and the FR form that absorbs maximally in the far-red region.</text>
</comment>
<dbReference type="AlphaFoldDB" id="A0A1U7H2Z2"/>
<evidence type="ECO:0000256" key="6">
    <source>
        <dbReference type="ARBA" id="ARBA00023012"/>
    </source>
</evidence>